<dbReference type="Proteomes" id="UP001497700">
    <property type="component" value="Unassembled WGS sequence"/>
</dbReference>
<name>A0ACB9Z3H3_9PEZI</name>
<protein>
    <submittedName>
        <fullName evidence="1">Uncharacterized protein</fullName>
    </submittedName>
</protein>
<sequence>MAGISDAASSFVPVAICGMACRPPGGIHSPDELWAFLLAKGDARVRVPMSRYNVSGYYSSLTKPGLSVTEYGYFLDDSVALDVLDTSFFSMSRSEVECLDPQQRILLEVTRECLDDSGEVGVKGKNVGVYVGSFGNDWYDITQRDDQKYGRHNANTTHDYALSNRISHEMDLRGPSMTIRTACSSSLVCLNEACAAITKGDCTSAIVGGTSIIMAPSLTAGISEAGALSSDGSCKTFSSKADGYARGEAIVAIYVKSLKAALQEGNPIRAVIKGIATNCDGKTTGFSVPSSAAQESLIRHAYKIAGIADADIKDTGFFECHGTGTSVGDAIEATAVARVFGETGGIHIGSVKPNLGHGEAASGLTAVLKAVLALENRTLPPNIKCLPPSENIPFTSARLTVPTEATQWPEGRHERISVNSFGIGGANAHVILDSARSFGAFQTNVSTSEAAALPQLLIYSANHPQSLKEMTNRYSTFLEKTSNAICLADVAYTLANRREHHPFRSFAVSFKHRVGVASLPSPPEEDYGIVMVFTGQGAQWPQMGRDLLRANTTFRRTIKHLDGCLQDLGSVAPDWRIEDELDKPSHNSRINRTEFSQPLCTAFQVALVDMLASIGIKPAAVVGHSSGEIAAAYASGGLTAEEAIKVAFFRGFVAGKQLRLGAMSAIGASWEEVNKFLVPGVVMACDNSPKSVTISGDPIEVRNVSTAIKEAIPGVFVSPLKVEKAYHSSHMTEVGSEYEDIMENFGVEGKAPTLPFFSTVTGGKLVGSSRVHGQLGSSWLGPNYWRKNLECPVLFNAAVSSLLGDSETTVKNPIFVEVGPHAALSGPLRQIVTHQSKIAPYIPTTMRRQNSLGSFLTAVGKLWTFHINVDFKALMPGGLCLSGLPHYPWDHQRHYWKESRVSKEWRLRAYPYHDLLGAKVPESSSIDPMWRNVFHLDNAPWVRDHRIKDNIVYPFACYIAMAAEACRQVTRVEECVKFRHVVVSTALVLQEDSPLELVTTLRRHRLTDSLHSNWWGFTISSHSAHTWTEHCFGDVCTVSKVFEDAELRQEASLLHRVDRRQWYERVYREGLEYGDYFITMENLRTSPGGVEGIAIAEVKNNRYGDEVNYHLHPVIVDTVFQVLGAAAFHGFTHDYSQLIPLSVEHLAISRCSTDKITINASCRPQGKGMTGDGACVGDSATCLKASGVRLIPLDTGGDLNFDAGFPLTAHCEWVPHINFADLKTLVRSSRDHTQYSATLDLLGQFAISQSKRSLSENDITPAHHHLRMYKSWLSRQIHPKIEEIETADLKHRMNLLCASLGGSPAAHAADAITKVSEHIISIISGEKGAWQLLHADSTLDGLNKFLKEYDASKLLQCLAHSNPNLRILELGASTGDATSGILSNLKHASGFALYSQYVCTDMLPGLVASAQERFKGVPNVEFATLDIGQNPSSQSFDGRKFDLIIAAGVIHTTPNIQQSLKHCHQLLNPDGWLLLQQPRTDLLWLKYILGILPSWWCGIEDGRSDEPVLNRDRWEEELAKAGFKWLEGSALESPEQSHLTSIMMARVKHKENALRPVTIIHGSGKSDEQDQLGMDLAALGFQVSHCSMDQATTPNQDVIMLVDMDGPFFETIDSTSLNWLKILLENLQNSESSIFWVTKNQCKNPAYAMVFGFARSIRVEMGIDFATCEIDDMHTTMDVVALAKVYHAFQKREVGKILGPDFEYNISQGWTRVSRFFPFSYSDTHLYAESCDEAALRISRTGRLDSLHWVVQPTVSLKNDEVEIEVHSVGLNFRDVLVATGLVELQSREPTFGYEAAGIVKNIGPYVKKFCKGDRVVFVGSGACSTTLNISEALCENIPDGMTLTDASSMPLVFGTAIYSLIHVARLGKGQSVLIHSACGGVGLAAIQVARMQEAEIYATVGSDEKAVYLMNELNIPRDHIFSSRNTTFVNDLMHQTKGRGVDVALNSLSGELLHATWRCIARFGIMVEIGVRDLLDAGKLDMTGFLASRSYCCVNILQISEEKPGLIGTVLQTMMDYYSRGLIKPIRLASVSGPPTVEDTLRSFQKGNHIGKFVVTLRNSEGRPELGDTMMVLRDSTKLDPLASYLLVGGLGGLGRSVSIWMVQHGARYLTFLSRTAGNNPTHCDFVHMLEGMGCHVRLVRGSATNATDVARAIDGNPAPLKGVMQMTMVLRDRGFLGMNIDDWKITTDPKIKGAWNLHDATYARKIVLDHFVLFSSLSGVVGQPGQTNYAAANAFLDAFARYRHGLGLRCSTIDIGAMEGVGYLFNNEALLRMMQGNGWRSVKEEELLEALGAVISHCPEMVRQRESSASPWVDNDTTGILLGLSPAVPLSRPDSSARLRSDVRMAIYHNSQGKNMDGAYTSGNSKLKELLSSGKANPELFEAPEAPVLLSYEIGRKLFALLLKPEKDPNIALSLVDLGLDSMVAVEMRAWWKAVFGLNISVLDMMAMGTLEALGKRLSKELAEKYR</sequence>
<proteinExistence type="predicted"/>
<keyword evidence="2" id="KW-1185">Reference proteome</keyword>
<accession>A0ACB9Z3H3</accession>
<gene>
    <name evidence="1" type="ORF">F4820DRAFT_469239</name>
</gene>
<evidence type="ECO:0000313" key="1">
    <source>
        <dbReference type="EMBL" id="KAI4866043.1"/>
    </source>
</evidence>
<organism evidence="1 2">
    <name type="scientific">Hypoxylon rubiginosum</name>
    <dbReference type="NCBI Taxonomy" id="110542"/>
    <lineage>
        <taxon>Eukaryota</taxon>
        <taxon>Fungi</taxon>
        <taxon>Dikarya</taxon>
        <taxon>Ascomycota</taxon>
        <taxon>Pezizomycotina</taxon>
        <taxon>Sordariomycetes</taxon>
        <taxon>Xylariomycetidae</taxon>
        <taxon>Xylariales</taxon>
        <taxon>Hypoxylaceae</taxon>
        <taxon>Hypoxylon</taxon>
    </lineage>
</organism>
<dbReference type="EMBL" id="MU393464">
    <property type="protein sequence ID" value="KAI4866043.1"/>
    <property type="molecule type" value="Genomic_DNA"/>
</dbReference>
<comment type="caution">
    <text evidence="1">The sequence shown here is derived from an EMBL/GenBank/DDBJ whole genome shotgun (WGS) entry which is preliminary data.</text>
</comment>
<reference evidence="1 2" key="1">
    <citation type="journal article" date="2022" name="New Phytol.">
        <title>Ecological generalism drives hyperdiversity of secondary metabolite gene clusters in xylarialean endophytes.</title>
        <authorList>
            <person name="Franco M.E.E."/>
            <person name="Wisecaver J.H."/>
            <person name="Arnold A.E."/>
            <person name="Ju Y.M."/>
            <person name="Slot J.C."/>
            <person name="Ahrendt S."/>
            <person name="Moore L.P."/>
            <person name="Eastman K.E."/>
            <person name="Scott K."/>
            <person name="Konkel Z."/>
            <person name="Mondo S.J."/>
            <person name="Kuo A."/>
            <person name="Hayes R.D."/>
            <person name="Haridas S."/>
            <person name="Andreopoulos B."/>
            <person name="Riley R."/>
            <person name="LaButti K."/>
            <person name="Pangilinan J."/>
            <person name="Lipzen A."/>
            <person name="Amirebrahimi M."/>
            <person name="Yan J."/>
            <person name="Adam C."/>
            <person name="Keymanesh K."/>
            <person name="Ng V."/>
            <person name="Louie K."/>
            <person name="Northen T."/>
            <person name="Drula E."/>
            <person name="Henrissat B."/>
            <person name="Hsieh H.M."/>
            <person name="Youens-Clark K."/>
            <person name="Lutzoni F."/>
            <person name="Miadlikowska J."/>
            <person name="Eastwood D.C."/>
            <person name="Hamelin R.C."/>
            <person name="Grigoriev I.V."/>
            <person name="U'Ren J.M."/>
        </authorList>
    </citation>
    <scope>NUCLEOTIDE SEQUENCE [LARGE SCALE GENOMIC DNA]</scope>
    <source>
        <strain evidence="1 2">CBS 119005</strain>
    </source>
</reference>
<evidence type="ECO:0000313" key="2">
    <source>
        <dbReference type="Proteomes" id="UP001497700"/>
    </source>
</evidence>